<dbReference type="EnsemblPlants" id="OMERI02G12750.1">
    <property type="protein sequence ID" value="OMERI02G12750.1"/>
    <property type="gene ID" value="OMERI02G12750"/>
</dbReference>
<dbReference type="Gramene" id="OMERI02G12750.1">
    <property type="protein sequence ID" value="OMERI02G12750.1"/>
    <property type="gene ID" value="OMERI02G12750"/>
</dbReference>
<evidence type="ECO:0000313" key="3">
    <source>
        <dbReference type="Proteomes" id="UP000008021"/>
    </source>
</evidence>
<dbReference type="HOGENOM" id="CLU_1527566_0_0_1"/>
<reference evidence="2" key="1">
    <citation type="submission" date="2015-04" db="UniProtKB">
        <authorList>
            <consortium name="EnsemblPlants"/>
        </authorList>
    </citation>
    <scope>IDENTIFICATION</scope>
</reference>
<dbReference type="Proteomes" id="UP000008021">
    <property type="component" value="Chromosome 2"/>
</dbReference>
<protein>
    <submittedName>
        <fullName evidence="2">Uncharacterized protein</fullName>
    </submittedName>
</protein>
<feature type="region of interest" description="Disordered" evidence="1">
    <location>
        <begin position="16"/>
        <end position="89"/>
    </location>
</feature>
<evidence type="ECO:0000313" key="2">
    <source>
        <dbReference type="EnsemblPlants" id="OMERI02G12750.1"/>
    </source>
</evidence>
<keyword evidence="3" id="KW-1185">Reference proteome</keyword>
<sequence>MAALVVGSREGAWRVGIRSRAGGGSPDDARWDARKKERTAEEGVRSPDLRKKRVASAAARRMMTGGTSGRGPEVRRTMPGGTSRRRGEEWRWVAEAGPGEVEEEVKRGKWCAGMRVPWVEAGALPIYSMIFHFSPPFQSARSDNWLREGSIAQMLFNLILEDMRSGPPSVRIPVSY</sequence>
<reference evidence="2" key="2">
    <citation type="submission" date="2018-05" db="EMBL/GenBank/DDBJ databases">
        <title>OmerRS3 (Oryza meridionalis Reference Sequence Version 3).</title>
        <authorList>
            <person name="Zhang J."/>
            <person name="Kudrna D."/>
            <person name="Lee S."/>
            <person name="Talag J."/>
            <person name="Welchert J."/>
            <person name="Wing R.A."/>
        </authorList>
    </citation>
    <scope>NUCLEOTIDE SEQUENCE [LARGE SCALE GENOMIC DNA]</scope>
    <source>
        <strain evidence="2">cv. OR44</strain>
    </source>
</reference>
<accession>A0A0E0CIZ8</accession>
<feature type="compositionally biased region" description="Basic and acidic residues" evidence="1">
    <location>
        <begin position="27"/>
        <end position="49"/>
    </location>
</feature>
<organism evidence="2">
    <name type="scientific">Oryza meridionalis</name>
    <dbReference type="NCBI Taxonomy" id="40149"/>
    <lineage>
        <taxon>Eukaryota</taxon>
        <taxon>Viridiplantae</taxon>
        <taxon>Streptophyta</taxon>
        <taxon>Embryophyta</taxon>
        <taxon>Tracheophyta</taxon>
        <taxon>Spermatophyta</taxon>
        <taxon>Magnoliopsida</taxon>
        <taxon>Liliopsida</taxon>
        <taxon>Poales</taxon>
        <taxon>Poaceae</taxon>
        <taxon>BOP clade</taxon>
        <taxon>Oryzoideae</taxon>
        <taxon>Oryzeae</taxon>
        <taxon>Oryzinae</taxon>
        <taxon>Oryza</taxon>
    </lineage>
</organism>
<dbReference type="AlphaFoldDB" id="A0A0E0CIZ8"/>
<feature type="compositionally biased region" description="Low complexity" evidence="1">
    <location>
        <begin position="55"/>
        <end position="65"/>
    </location>
</feature>
<name>A0A0E0CIZ8_9ORYZ</name>
<proteinExistence type="predicted"/>
<evidence type="ECO:0000256" key="1">
    <source>
        <dbReference type="SAM" id="MobiDB-lite"/>
    </source>
</evidence>